<evidence type="ECO:0000256" key="3">
    <source>
        <dbReference type="ARBA" id="ARBA00023004"/>
    </source>
</evidence>
<dbReference type="Proteomes" id="UP000001876">
    <property type="component" value="Unassembled WGS sequence"/>
</dbReference>
<dbReference type="STRING" id="564608.C1MNL1"/>
<dbReference type="NCBIfam" id="TIGR00365">
    <property type="entry name" value="Grx4 family monothiol glutaredoxin"/>
    <property type="match status" value="2"/>
</dbReference>
<keyword evidence="3" id="KW-0408">Iron</keyword>
<dbReference type="Gene3D" id="3.40.30.10">
    <property type="entry name" value="Glutaredoxin"/>
    <property type="match status" value="3"/>
</dbReference>
<keyword evidence="7" id="KW-1185">Reference proteome</keyword>
<dbReference type="GO" id="GO:0005634">
    <property type="term" value="C:nucleus"/>
    <property type="evidence" value="ECO:0007669"/>
    <property type="project" value="TreeGrafter"/>
</dbReference>
<evidence type="ECO:0000256" key="1">
    <source>
        <dbReference type="ARBA" id="ARBA00008983"/>
    </source>
</evidence>
<evidence type="ECO:0000256" key="2">
    <source>
        <dbReference type="ARBA" id="ARBA00022723"/>
    </source>
</evidence>
<reference evidence="6 7" key="1">
    <citation type="journal article" date="2009" name="Science">
        <title>Green evolution and dynamic adaptations revealed by genomes of the marine picoeukaryotes Micromonas.</title>
        <authorList>
            <person name="Worden A.Z."/>
            <person name="Lee J.H."/>
            <person name="Mock T."/>
            <person name="Rouze P."/>
            <person name="Simmons M.P."/>
            <person name="Aerts A.L."/>
            <person name="Allen A.E."/>
            <person name="Cuvelier M.L."/>
            <person name="Derelle E."/>
            <person name="Everett M.V."/>
            <person name="Foulon E."/>
            <person name="Grimwood J."/>
            <person name="Gundlach H."/>
            <person name="Henrissat B."/>
            <person name="Napoli C."/>
            <person name="McDonald S.M."/>
            <person name="Parker M.S."/>
            <person name="Rombauts S."/>
            <person name="Salamov A."/>
            <person name="Von Dassow P."/>
            <person name="Badger J.H."/>
            <person name="Coutinho P.M."/>
            <person name="Demir E."/>
            <person name="Dubchak I."/>
            <person name="Gentemann C."/>
            <person name="Eikrem W."/>
            <person name="Gready J.E."/>
            <person name="John U."/>
            <person name="Lanier W."/>
            <person name="Lindquist E.A."/>
            <person name="Lucas S."/>
            <person name="Mayer K.F."/>
            <person name="Moreau H."/>
            <person name="Not F."/>
            <person name="Otillar R."/>
            <person name="Panaud O."/>
            <person name="Pangilinan J."/>
            <person name="Paulsen I."/>
            <person name="Piegu B."/>
            <person name="Poliakov A."/>
            <person name="Robbens S."/>
            <person name="Schmutz J."/>
            <person name="Toulza E."/>
            <person name="Wyss T."/>
            <person name="Zelensky A."/>
            <person name="Zhou K."/>
            <person name="Armbrust E.V."/>
            <person name="Bhattacharya D."/>
            <person name="Goodenough U.W."/>
            <person name="Van de Peer Y."/>
            <person name="Grigoriev I.V."/>
        </authorList>
    </citation>
    <scope>NUCLEOTIDE SEQUENCE [LARGE SCALE GENOMIC DNA]</scope>
    <source>
        <strain evidence="6 7">CCMP1545</strain>
    </source>
</reference>
<dbReference type="PROSITE" id="PS51352">
    <property type="entry name" value="THIOREDOXIN_2"/>
    <property type="match status" value="1"/>
</dbReference>
<dbReference type="InterPro" id="IPR004480">
    <property type="entry name" value="Monothiol_GRX-rel"/>
</dbReference>
<evidence type="ECO:0000256" key="4">
    <source>
        <dbReference type="ARBA" id="ARBA00023014"/>
    </source>
</evidence>
<dbReference type="AlphaFoldDB" id="C1MNL1"/>
<keyword evidence="2" id="KW-0479">Metal-binding</keyword>
<dbReference type="InterPro" id="IPR013766">
    <property type="entry name" value="Thioredoxin_domain"/>
</dbReference>
<dbReference type="PROSITE" id="PS00194">
    <property type="entry name" value="THIOREDOXIN_1"/>
    <property type="match status" value="1"/>
</dbReference>
<dbReference type="PANTHER" id="PTHR10293:SF73">
    <property type="entry name" value="GLUTAREDOXIN-3"/>
    <property type="match status" value="1"/>
</dbReference>
<dbReference type="GO" id="GO:0051536">
    <property type="term" value="F:iron-sulfur cluster binding"/>
    <property type="evidence" value="ECO:0007669"/>
    <property type="project" value="UniProtKB-KW"/>
</dbReference>
<evidence type="ECO:0000259" key="5">
    <source>
        <dbReference type="PROSITE" id="PS51352"/>
    </source>
</evidence>
<organism evidence="7">
    <name type="scientific">Micromonas pusilla (strain CCMP1545)</name>
    <name type="common">Picoplanktonic green alga</name>
    <dbReference type="NCBI Taxonomy" id="564608"/>
    <lineage>
        <taxon>Eukaryota</taxon>
        <taxon>Viridiplantae</taxon>
        <taxon>Chlorophyta</taxon>
        <taxon>Mamiellophyceae</taxon>
        <taxon>Mamiellales</taxon>
        <taxon>Mamiellaceae</taxon>
        <taxon>Micromonas</taxon>
    </lineage>
</organism>
<dbReference type="OMA" id="WAEPCKT"/>
<name>C1MNL1_MICPC</name>
<dbReference type="InterPro" id="IPR002109">
    <property type="entry name" value="Glutaredoxin"/>
</dbReference>
<dbReference type="FunFam" id="3.40.30.10:FF:000012">
    <property type="entry name" value="Monothiol glutaredoxin"/>
    <property type="match status" value="2"/>
</dbReference>
<dbReference type="PANTHER" id="PTHR10293">
    <property type="entry name" value="GLUTAREDOXIN FAMILY MEMBER"/>
    <property type="match status" value="1"/>
</dbReference>
<dbReference type="EMBL" id="GG663737">
    <property type="protein sequence ID" value="EEH58313.1"/>
    <property type="molecule type" value="Genomic_DNA"/>
</dbReference>
<dbReference type="GeneID" id="9682565"/>
<dbReference type="PROSITE" id="PS51354">
    <property type="entry name" value="GLUTAREDOXIN_2"/>
    <property type="match status" value="2"/>
</dbReference>
<dbReference type="InterPro" id="IPR017937">
    <property type="entry name" value="Thioredoxin_CS"/>
</dbReference>
<dbReference type="Pfam" id="PF00085">
    <property type="entry name" value="Thioredoxin"/>
    <property type="match status" value="1"/>
</dbReference>
<dbReference type="InterPro" id="IPR033658">
    <property type="entry name" value="GRX_PICOT-like"/>
</dbReference>
<feature type="domain" description="Thioredoxin" evidence="5">
    <location>
        <begin position="1"/>
        <end position="125"/>
    </location>
</feature>
<accession>C1MNL1</accession>
<dbReference type="eggNOG" id="KOG0911">
    <property type="taxonomic scope" value="Eukaryota"/>
</dbReference>
<dbReference type="GO" id="GO:0006879">
    <property type="term" value="P:intracellular iron ion homeostasis"/>
    <property type="evidence" value="ECO:0007669"/>
    <property type="project" value="TreeGrafter"/>
</dbReference>
<protein>
    <submittedName>
        <fullName evidence="6">Predicted protein</fullName>
    </submittedName>
</protein>
<dbReference type="KEGG" id="mpp:MICPUCDRAFT_25464"/>
<dbReference type="InterPro" id="IPR036249">
    <property type="entry name" value="Thioredoxin-like_sf"/>
</dbReference>
<dbReference type="RefSeq" id="XP_003056668.1">
    <property type="nucleotide sequence ID" value="XM_003056622.1"/>
</dbReference>
<dbReference type="GO" id="GO:0046872">
    <property type="term" value="F:metal ion binding"/>
    <property type="evidence" value="ECO:0007669"/>
    <property type="project" value="UniProtKB-KW"/>
</dbReference>
<gene>
    <name evidence="6" type="ORF">MICPUCDRAFT_25464</name>
</gene>
<sequence length="347" mass="36351">MSLVDARSAAEHDALLARPNALVVTHFWASWCEPCGAMDALMRELAAARPAVTFARVEAEACDDLAERYDVSAVPFFTFHRGAEKIDALEGADARALAGRVRQHFGVGGAAAAAASAPAAAAAPAAAEPLDARLKRLTTQTPVVLFMKGTLDEPRCGFSRKVVDAVGATGIAFSTFDILSDEDVRQGLKEYSNWPTYPQLYANGELVGGCDIVLEMASDGSLKEALADAAAAAADADADAGGGDLNARLAALVKSEPVMLFMKGTRDEPRCGFSRKVVDAVGATGVPFGTFDILSDEDVRQGLKEYSNWPTYPQLYANGELVGGCDIVLEMASDGSLKEALAATVAA</sequence>
<proteinExistence type="inferred from homology"/>
<dbReference type="SUPFAM" id="SSF52833">
    <property type="entry name" value="Thioredoxin-like"/>
    <property type="match status" value="3"/>
</dbReference>
<dbReference type="Pfam" id="PF00462">
    <property type="entry name" value="Glutaredoxin"/>
    <property type="match status" value="2"/>
</dbReference>
<evidence type="ECO:0000313" key="6">
    <source>
        <dbReference type="EMBL" id="EEH58313.1"/>
    </source>
</evidence>
<dbReference type="OrthoDB" id="415696at2759"/>
<keyword evidence="4" id="KW-0411">Iron-sulfur</keyword>
<dbReference type="GO" id="GO:0005829">
    <property type="term" value="C:cytosol"/>
    <property type="evidence" value="ECO:0007669"/>
    <property type="project" value="TreeGrafter"/>
</dbReference>
<evidence type="ECO:0000313" key="7">
    <source>
        <dbReference type="Proteomes" id="UP000001876"/>
    </source>
</evidence>
<comment type="similarity">
    <text evidence="1">Belongs to the glutaredoxin family. CGFS subfamily.</text>
</comment>
<dbReference type="CDD" id="cd03028">
    <property type="entry name" value="GRX_PICOT_like"/>
    <property type="match status" value="2"/>
</dbReference>